<dbReference type="GO" id="GO:0030422">
    <property type="term" value="P:siRNA processing"/>
    <property type="evidence" value="ECO:0007669"/>
    <property type="project" value="TreeGrafter"/>
</dbReference>
<dbReference type="InterPro" id="IPR007855">
    <property type="entry name" value="RDRP"/>
</dbReference>
<accession>A0A1C7LN60</accession>
<comment type="caution">
    <text evidence="4">The sequence shown here is derived from an EMBL/GenBank/DDBJ whole genome shotgun (WGS) entry which is preliminary data.</text>
</comment>
<keyword evidence="1 4" id="KW-0696">RNA-directed RNA polymerase</keyword>
<evidence type="ECO:0000313" key="5">
    <source>
        <dbReference type="Proteomes" id="UP000092993"/>
    </source>
</evidence>
<keyword evidence="1" id="KW-0548">Nucleotidyltransferase</keyword>
<organism evidence="4 5">
    <name type="scientific">Grifola frondosa</name>
    <name type="common">Maitake</name>
    <name type="synonym">Polyporus frondosus</name>
    <dbReference type="NCBI Taxonomy" id="5627"/>
    <lineage>
        <taxon>Eukaryota</taxon>
        <taxon>Fungi</taxon>
        <taxon>Dikarya</taxon>
        <taxon>Basidiomycota</taxon>
        <taxon>Agaricomycotina</taxon>
        <taxon>Agaricomycetes</taxon>
        <taxon>Polyporales</taxon>
        <taxon>Grifolaceae</taxon>
        <taxon>Grifola</taxon>
    </lineage>
</organism>
<proteinExistence type="inferred from homology"/>
<feature type="region of interest" description="Disordered" evidence="2">
    <location>
        <begin position="888"/>
        <end position="907"/>
    </location>
</feature>
<dbReference type="GO" id="GO:0003968">
    <property type="term" value="F:RNA-directed RNA polymerase activity"/>
    <property type="evidence" value="ECO:0007669"/>
    <property type="project" value="UniProtKB-KW"/>
</dbReference>
<dbReference type="GO" id="GO:0031380">
    <property type="term" value="C:nuclear RNA-directed RNA polymerase complex"/>
    <property type="evidence" value="ECO:0007669"/>
    <property type="project" value="TreeGrafter"/>
</dbReference>
<evidence type="ECO:0000256" key="2">
    <source>
        <dbReference type="SAM" id="MobiDB-lite"/>
    </source>
</evidence>
<dbReference type="OrthoDB" id="6513042at2759"/>
<keyword evidence="1" id="KW-0808">Transferase</keyword>
<dbReference type="Pfam" id="PF05183">
    <property type="entry name" value="RdRP"/>
    <property type="match status" value="1"/>
</dbReference>
<feature type="domain" description="RDRP core" evidence="3">
    <location>
        <begin position="12"/>
        <end position="495"/>
    </location>
</feature>
<dbReference type="InterPro" id="IPR057596">
    <property type="entry name" value="RDRP_core"/>
</dbReference>
<feature type="compositionally biased region" description="Polar residues" evidence="2">
    <location>
        <begin position="888"/>
        <end position="904"/>
    </location>
</feature>
<dbReference type="PANTHER" id="PTHR23079">
    <property type="entry name" value="RNA-DEPENDENT RNA POLYMERASE"/>
    <property type="match status" value="1"/>
</dbReference>
<dbReference type="Proteomes" id="UP000092993">
    <property type="component" value="Unassembled WGS sequence"/>
</dbReference>
<protein>
    <recommendedName>
        <fullName evidence="1">RNA-dependent RNA polymerase</fullName>
        <ecNumber evidence="1">2.7.7.48</ecNumber>
    </recommendedName>
</protein>
<dbReference type="AlphaFoldDB" id="A0A1C7LN60"/>
<dbReference type="GO" id="GO:0003723">
    <property type="term" value="F:RNA binding"/>
    <property type="evidence" value="ECO:0007669"/>
    <property type="project" value="UniProtKB-KW"/>
</dbReference>
<keyword evidence="1" id="KW-0694">RNA-binding</keyword>
<reference evidence="4 5" key="1">
    <citation type="submission" date="2016-03" db="EMBL/GenBank/DDBJ databases">
        <title>Whole genome sequencing of Grifola frondosa 9006-11.</title>
        <authorList>
            <person name="Min B."/>
            <person name="Park H."/>
            <person name="Kim J.-G."/>
            <person name="Cho H."/>
            <person name="Oh Y.-L."/>
            <person name="Kong W.-S."/>
            <person name="Choi I.-G."/>
        </authorList>
    </citation>
    <scope>NUCLEOTIDE SEQUENCE [LARGE SCALE GENOMIC DNA]</scope>
    <source>
        <strain evidence="4 5">9006-11</strain>
    </source>
</reference>
<name>A0A1C7LN60_GRIFR</name>
<keyword evidence="5" id="KW-1185">Reference proteome</keyword>
<sequence>MSIEKKMEDASLRRYLSEWTCNGVELDGVRYRFFGFTETHVKSGKVIFFREGDGLTVQGVLERFGDLHSVFVGSGYGKYSARLGLSFSSTVESLDVPDNRACLIEDWKAPDGSIHSDGCGAIRDSFACELCSRHELPSDTRVFQIRRGGIKGLLVRYPDDKFDRICFSQKSRSSLKGARSYLIAYRPSMLKYEGGPTALELANHSSRPAPARLSVHMILLLLSLNISAEVFVRLLKDHLDLIGSILHDREKAEHYIKGELDSGSEETYFQDLYEMLLAKHDLSEPYVELRLRQFQKLQYDTLRKKMNMRVEDSCYLWGVVDEDGVLEADEVYINLPGWTGVLVREVLVGRNPLYSTGDLRKLRAVYHPSLDHHRYCIVFSRKAPHSIPDTMSSGDLDGDEYFVTWDPTLIPHTEAQPQNAPQRCQRVNEPANYDTVHDLKFNRLLGTMCNTWQIAAESTPELANAPYPRALVPLIESALDIMKTGDDYVKLEMDFEALRRRYGTNRNEFRSPIQKLRELVKKMSICGNVWWRRLKVLPKFNKELSRAINLDGEIDENVSSRDKEKTSKASEQVKQKYLDQYFGGGKQEDRELQRMRASAWYYYGYKVKKQAFSWLGRRYLNRIRAEWTNNGKPVISVGATTMPTPTVEHATTCTIRPVIAPAVSTLPAASTLSTPSTPSRRISVGSTRGACASVESNPKPTCPVATRYIPACSHSGGHKWRVVTANAFTRRYACTLCDVQIREKKESGFWNALSIYGESEAPLCDTEPQASQTTVDRGCKKQPAEGGNQPNADSVSCRYKPAKFAGYTGSTLTEKQEEPNDAMDVDSVNGSEWMRCPPISPGSQGTVNSHAPSVISEVSGPRRGFIPPSCDLATTFPRRSAVDLSCGQHTPSTLSAASRTPISRSASMATTSTAVTVTMERGESVLVQDNPRPLFPVATQDIPGCASSLAHSWKIWANRIARHYKCSCGVVVKERMAGHAQAQMWEPYA</sequence>
<dbReference type="PANTHER" id="PTHR23079:SF55">
    <property type="entry name" value="RNA-DIRECTED RNA POLYMERASE"/>
    <property type="match status" value="1"/>
</dbReference>
<evidence type="ECO:0000259" key="3">
    <source>
        <dbReference type="Pfam" id="PF05183"/>
    </source>
</evidence>
<dbReference type="EMBL" id="LUGG01000044">
    <property type="protein sequence ID" value="OBZ65419.1"/>
    <property type="molecule type" value="Genomic_DNA"/>
</dbReference>
<evidence type="ECO:0000256" key="1">
    <source>
        <dbReference type="RuleBase" id="RU363098"/>
    </source>
</evidence>
<comment type="catalytic activity">
    <reaction evidence="1">
        <text>RNA(n) + a ribonucleoside 5'-triphosphate = RNA(n+1) + diphosphate</text>
        <dbReference type="Rhea" id="RHEA:21248"/>
        <dbReference type="Rhea" id="RHEA-COMP:14527"/>
        <dbReference type="Rhea" id="RHEA-COMP:17342"/>
        <dbReference type="ChEBI" id="CHEBI:33019"/>
        <dbReference type="ChEBI" id="CHEBI:61557"/>
        <dbReference type="ChEBI" id="CHEBI:140395"/>
        <dbReference type="EC" id="2.7.7.48"/>
    </reaction>
</comment>
<dbReference type="STRING" id="5627.A0A1C7LN60"/>
<dbReference type="OMA" id="ASAWYYY"/>
<gene>
    <name evidence="4" type="primary">RDR1_4</name>
    <name evidence="4" type="ORF">A0H81_14627</name>
</gene>
<evidence type="ECO:0000313" key="4">
    <source>
        <dbReference type="EMBL" id="OBZ65419.1"/>
    </source>
</evidence>
<comment type="similarity">
    <text evidence="1">Belongs to the RdRP family.</text>
</comment>
<dbReference type="EC" id="2.7.7.48" evidence="1"/>
<feature type="region of interest" description="Disordered" evidence="2">
    <location>
        <begin position="764"/>
        <end position="794"/>
    </location>
</feature>